<dbReference type="WBParaSite" id="L893_g15180.t1">
    <property type="protein sequence ID" value="L893_g15180.t1"/>
    <property type="gene ID" value="L893_g15180"/>
</dbReference>
<feature type="region of interest" description="Disordered" evidence="7">
    <location>
        <begin position="263"/>
        <end position="287"/>
    </location>
</feature>
<keyword evidence="4" id="KW-0963">Cytoplasm</keyword>
<dbReference type="Proteomes" id="UP000095287">
    <property type="component" value="Unplaced"/>
</dbReference>
<protein>
    <submittedName>
        <fullName evidence="11">PCI domain-containing protein</fullName>
    </submittedName>
</protein>
<evidence type="ECO:0000256" key="5">
    <source>
        <dbReference type="ARBA" id="ARBA00022790"/>
    </source>
</evidence>
<dbReference type="SUPFAM" id="SSF46785">
    <property type="entry name" value="Winged helix' DNA-binding domain"/>
    <property type="match status" value="1"/>
</dbReference>
<dbReference type="PANTHER" id="PTHR14145:SF2">
    <property type="entry name" value="COP9 SIGNALOSOME COMPLEX SUBUNIT 1"/>
    <property type="match status" value="1"/>
</dbReference>
<evidence type="ECO:0000256" key="6">
    <source>
        <dbReference type="ARBA" id="ARBA00023242"/>
    </source>
</evidence>
<dbReference type="Pfam" id="PF01399">
    <property type="entry name" value="PCI"/>
    <property type="match status" value="1"/>
</dbReference>
<accession>A0A1I7YDH1</accession>
<dbReference type="PANTHER" id="PTHR14145">
    <property type="entry name" value="26S PROTESOME SUBUNIT 6"/>
    <property type="match status" value="1"/>
</dbReference>
<feature type="region of interest" description="Disordered" evidence="7">
    <location>
        <begin position="529"/>
        <end position="550"/>
    </location>
</feature>
<dbReference type="GO" id="GO:0005737">
    <property type="term" value="C:cytoplasm"/>
    <property type="evidence" value="ECO:0007669"/>
    <property type="project" value="UniProtKB-SubCell"/>
</dbReference>
<name>A0A1I7YDH1_9BILA</name>
<dbReference type="InterPro" id="IPR045135">
    <property type="entry name" value="Rpn7_N"/>
</dbReference>
<comment type="subcellular location">
    <subcellularLocation>
        <location evidence="2">Cytoplasm</location>
    </subcellularLocation>
    <subcellularLocation>
        <location evidence="1">Nucleus</location>
    </subcellularLocation>
</comment>
<evidence type="ECO:0000256" key="7">
    <source>
        <dbReference type="SAM" id="MobiDB-lite"/>
    </source>
</evidence>
<sequence length="550" mass="62151">MAMMVPDPDDMMDYRVIDDPTSDGMNGNEAEAFYGASAVEVDIKPRKSTEDEDELKPTLEGINVDTSDPSIITFLTTTFKGQALLRRLDHLVNVCPQLRAEAYLAMIDYITTSTNDVTSYMALYNDLSKRRGGNVDLVQKPEPFTLDGHVIPAYNTVWATTTTTAGINNIDAMQAEYKRQKDEGVKESTRRALHELIRAYVDMGRIPEAITLYSRGMREYCTSFKHVVEMLLEWMTLALHAGSGYHYRLEQLLSQAERAIAEARESTEAKAKQGAAPTPPQGSPGGTVVNIKQLIDESQCKITILSALHHLINSRKYRDVAQKLINVSFDVFDSSDLMSANDVAIYGTICALATFSRTELKERILNNMEFRKFMECDQRLVDVVKKFISSDFSAVMDLLNGFKNELQLNIYIAAHVNKLYSLIRKEAIRLYFFPFSNANIRTMAEVFQTTPEGMIEELAELIFMKAIDARINAETMEVTVNRYHKRGKTHEKTLECTDYVEAMTNAILLRGWMQRDALVLGDGKELKATRRRPIEDPDESDSAGYNAMDY</sequence>
<dbReference type="InterPro" id="IPR000717">
    <property type="entry name" value="PCI_dom"/>
</dbReference>
<reference evidence="11" key="1">
    <citation type="submission" date="2016-11" db="UniProtKB">
        <authorList>
            <consortium name="WormBaseParasite"/>
        </authorList>
    </citation>
    <scope>IDENTIFICATION</scope>
</reference>
<dbReference type="Gene3D" id="1.25.40.570">
    <property type="match status" value="1"/>
</dbReference>
<evidence type="ECO:0000256" key="3">
    <source>
        <dbReference type="ARBA" id="ARBA00008793"/>
    </source>
</evidence>
<comment type="similarity">
    <text evidence="3">Belongs to the CSN1 family.</text>
</comment>
<keyword evidence="6" id="KW-0539">Nucleus</keyword>
<evidence type="ECO:0000256" key="4">
    <source>
        <dbReference type="ARBA" id="ARBA00022490"/>
    </source>
</evidence>
<proteinExistence type="inferred from homology"/>
<dbReference type="Pfam" id="PF10602">
    <property type="entry name" value="RPN7"/>
    <property type="match status" value="1"/>
</dbReference>
<evidence type="ECO:0000313" key="11">
    <source>
        <dbReference type="WBParaSite" id="L893_g15180.t1"/>
    </source>
</evidence>
<organism evidence="10 11">
    <name type="scientific">Steinernema glaseri</name>
    <dbReference type="NCBI Taxonomy" id="37863"/>
    <lineage>
        <taxon>Eukaryota</taxon>
        <taxon>Metazoa</taxon>
        <taxon>Ecdysozoa</taxon>
        <taxon>Nematoda</taxon>
        <taxon>Chromadorea</taxon>
        <taxon>Rhabditida</taxon>
        <taxon>Tylenchina</taxon>
        <taxon>Panagrolaimomorpha</taxon>
        <taxon>Strongyloidoidea</taxon>
        <taxon>Steinernematidae</taxon>
        <taxon>Steinernema</taxon>
    </lineage>
</organism>
<dbReference type="InterPro" id="IPR019585">
    <property type="entry name" value="Rpn7/CSN1"/>
</dbReference>
<feature type="domain" description="26S proteasome regulatory subunit Rpn7 N-terminal" evidence="9">
    <location>
        <begin position="159"/>
        <end position="362"/>
    </location>
</feature>
<evidence type="ECO:0000313" key="10">
    <source>
        <dbReference type="Proteomes" id="UP000095287"/>
    </source>
</evidence>
<evidence type="ECO:0000259" key="9">
    <source>
        <dbReference type="Pfam" id="PF10602"/>
    </source>
</evidence>
<evidence type="ECO:0000256" key="2">
    <source>
        <dbReference type="ARBA" id="ARBA00004496"/>
    </source>
</evidence>
<dbReference type="GO" id="GO:0008180">
    <property type="term" value="C:COP9 signalosome"/>
    <property type="evidence" value="ECO:0007669"/>
    <property type="project" value="UniProtKB-KW"/>
</dbReference>
<dbReference type="AlphaFoldDB" id="A0A1I7YDH1"/>
<keyword evidence="10" id="KW-1185">Reference proteome</keyword>
<dbReference type="InterPro" id="IPR036390">
    <property type="entry name" value="WH_DNA-bd_sf"/>
</dbReference>
<keyword evidence="5" id="KW-0736">Signalosome</keyword>
<evidence type="ECO:0000256" key="1">
    <source>
        <dbReference type="ARBA" id="ARBA00004123"/>
    </source>
</evidence>
<feature type="domain" description="PCI" evidence="8">
    <location>
        <begin position="403"/>
        <end position="475"/>
    </location>
</feature>
<evidence type="ECO:0000259" key="8">
    <source>
        <dbReference type="Pfam" id="PF01399"/>
    </source>
</evidence>